<protein>
    <recommendedName>
        <fullName evidence="2">DNA-binding phage zinc finger domain-containing protein</fullName>
    </recommendedName>
</protein>
<gene>
    <name evidence="3" type="ORF">NRK68_34395</name>
</gene>
<geneLocation type="plasmid" evidence="3 4">
    <name>unnamed1</name>
</geneLocation>
<dbReference type="GeneID" id="95578629"/>
<reference evidence="3" key="1">
    <citation type="submission" date="2022-08" db="EMBL/GenBank/DDBJ databases">
        <authorList>
            <person name="Tian L."/>
        </authorList>
    </citation>
    <scope>NUCLEOTIDE SEQUENCE</scope>
    <source>
        <strain evidence="3">CM253</strain>
        <plasmid evidence="3">unnamed1</plasmid>
    </source>
</reference>
<evidence type="ECO:0000313" key="4">
    <source>
        <dbReference type="Proteomes" id="UP001057738"/>
    </source>
</evidence>
<proteinExistence type="predicted"/>
<evidence type="ECO:0000256" key="1">
    <source>
        <dbReference type="SAM" id="MobiDB-lite"/>
    </source>
</evidence>
<evidence type="ECO:0000259" key="2">
    <source>
        <dbReference type="Pfam" id="PF24623"/>
    </source>
</evidence>
<sequence length="197" mass="22175">MSRAVPPAVRERARSRSCPQCRAKPGEKCAPDRAGRSQLHRGRIRDAQQAMELPPYRILPPDEDRIFMELQPGEADTLVASWHKDVMDELAPYPYEAATLLRLALLQAEARTFDNFAVALCLMPLEFITRDEAVEAVERLIARGFVERVDPTHVSVNALALDIIERAVLPAQFRLEWNAAKARWPGPTPPTVQLTLM</sequence>
<name>A0ABY5Q7T2_9ACTN</name>
<feature type="compositionally biased region" description="Basic and acidic residues" evidence="1">
    <location>
        <begin position="24"/>
        <end position="35"/>
    </location>
</feature>
<dbReference type="EMBL" id="CP102515">
    <property type="protein sequence ID" value="UUY52364.1"/>
    <property type="molecule type" value="Genomic_DNA"/>
</dbReference>
<feature type="domain" description="DNA-binding phage zinc finger" evidence="2">
    <location>
        <begin position="7"/>
        <end position="49"/>
    </location>
</feature>
<feature type="region of interest" description="Disordered" evidence="1">
    <location>
        <begin position="1"/>
        <end position="41"/>
    </location>
</feature>
<keyword evidence="4" id="KW-1185">Reference proteome</keyword>
<accession>A0ABY5Q7T2</accession>
<keyword evidence="3" id="KW-0614">Plasmid</keyword>
<evidence type="ECO:0000313" key="3">
    <source>
        <dbReference type="EMBL" id="UUY52364.1"/>
    </source>
</evidence>
<dbReference type="Proteomes" id="UP001057738">
    <property type="component" value="Plasmid unnamed1"/>
</dbReference>
<dbReference type="Pfam" id="PF24623">
    <property type="entry name" value="Phage_zn_bind_8"/>
    <property type="match status" value="1"/>
</dbReference>
<organism evidence="3 4">
    <name type="scientific">Streptomyces yangpuensis</name>
    <dbReference type="NCBI Taxonomy" id="1648182"/>
    <lineage>
        <taxon>Bacteria</taxon>
        <taxon>Bacillati</taxon>
        <taxon>Actinomycetota</taxon>
        <taxon>Actinomycetes</taxon>
        <taxon>Kitasatosporales</taxon>
        <taxon>Streptomycetaceae</taxon>
        <taxon>Streptomyces</taxon>
    </lineage>
</organism>
<dbReference type="RefSeq" id="WP_257858107.1">
    <property type="nucleotide sequence ID" value="NZ_CP102515.1"/>
</dbReference>
<dbReference type="InterPro" id="IPR056911">
    <property type="entry name" value="Phage_Znf_bind_put"/>
</dbReference>